<gene>
    <name evidence="2" type="ORF">SORBI_3005G056100</name>
</gene>
<dbReference type="InParanoid" id="A0A1B6PQC3"/>
<dbReference type="EMBL" id="CM000764">
    <property type="protein sequence ID" value="KXG27870.1"/>
    <property type="molecule type" value="Genomic_DNA"/>
</dbReference>
<keyword evidence="3" id="KW-1185">Reference proteome</keyword>
<organism evidence="2 3">
    <name type="scientific">Sorghum bicolor</name>
    <name type="common">Sorghum</name>
    <name type="synonym">Sorghum vulgare</name>
    <dbReference type="NCBI Taxonomy" id="4558"/>
    <lineage>
        <taxon>Eukaryota</taxon>
        <taxon>Viridiplantae</taxon>
        <taxon>Streptophyta</taxon>
        <taxon>Embryophyta</taxon>
        <taxon>Tracheophyta</taxon>
        <taxon>Spermatophyta</taxon>
        <taxon>Magnoliopsida</taxon>
        <taxon>Liliopsida</taxon>
        <taxon>Poales</taxon>
        <taxon>Poaceae</taxon>
        <taxon>PACMAD clade</taxon>
        <taxon>Panicoideae</taxon>
        <taxon>Andropogonodae</taxon>
        <taxon>Andropogoneae</taxon>
        <taxon>Sorghinae</taxon>
        <taxon>Sorghum</taxon>
    </lineage>
</organism>
<protein>
    <submittedName>
        <fullName evidence="2">Uncharacterized protein</fullName>
    </submittedName>
</protein>
<reference evidence="2 3" key="1">
    <citation type="journal article" date="2009" name="Nature">
        <title>The Sorghum bicolor genome and the diversification of grasses.</title>
        <authorList>
            <person name="Paterson A.H."/>
            <person name="Bowers J.E."/>
            <person name="Bruggmann R."/>
            <person name="Dubchak I."/>
            <person name="Grimwood J."/>
            <person name="Gundlach H."/>
            <person name="Haberer G."/>
            <person name="Hellsten U."/>
            <person name="Mitros T."/>
            <person name="Poliakov A."/>
            <person name="Schmutz J."/>
            <person name="Spannagl M."/>
            <person name="Tang H."/>
            <person name="Wang X."/>
            <person name="Wicker T."/>
            <person name="Bharti A.K."/>
            <person name="Chapman J."/>
            <person name="Feltus F.A."/>
            <person name="Gowik U."/>
            <person name="Grigoriev I.V."/>
            <person name="Lyons E."/>
            <person name="Maher C.A."/>
            <person name="Martis M."/>
            <person name="Narechania A."/>
            <person name="Otillar R.P."/>
            <person name="Penning B.W."/>
            <person name="Salamov A.A."/>
            <person name="Wang Y."/>
            <person name="Zhang L."/>
            <person name="Carpita N.C."/>
            <person name="Freeling M."/>
            <person name="Gingle A.R."/>
            <person name="Hash C.T."/>
            <person name="Keller B."/>
            <person name="Klein P."/>
            <person name="Kresovich S."/>
            <person name="McCann M.C."/>
            <person name="Ming R."/>
            <person name="Peterson D.G."/>
            <person name="Mehboob-ur-Rahman"/>
            <person name="Ware D."/>
            <person name="Westhoff P."/>
            <person name="Mayer K.F."/>
            <person name="Messing J."/>
            <person name="Rokhsar D.S."/>
        </authorList>
    </citation>
    <scope>NUCLEOTIDE SEQUENCE [LARGE SCALE GENOMIC DNA]</scope>
    <source>
        <strain evidence="3">cv. BTx623</strain>
    </source>
</reference>
<evidence type="ECO:0000256" key="1">
    <source>
        <dbReference type="SAM" id="MobiDB-lite"/>
    </source>
</evidence>
<accession>A0A1B6PQC3</accession>
<reference evidence="3" key="2">
    <citation type="journal article" date="2018" name="Plant J.">
        <title>The Sorghum bicolor reference genome: improved assembly, gene annotations, a transcriptome atlas, and signatures of genome organization.</title>
        <authorList>
            <person name="McCormick R.F."/>
            <person name="Truong S.K."/>
            <person name="Sreedasyam A."/>
            <person name="Jenkins J."/>
            <person name="Shu S."/>
            <person name="Sims D."/>
            <person name="Kennedy M."/>
            <person name="Amirebrahimi M."/>
            <person name="Weers B.D."/>
            <person name="McKinley B."/>
            <person name="Mattison A."/>
            <person name="Morishige D.T."/>
            <person name="Grimwood J."/>
            <person name="Schmutz J."/>
            <person name="Mullet J.E."/>
        </authorList>
    </citation>
    <scope>NUCLEOTIDE SEQUENCE [LARGE SCALE GENOMIC DNA]</scope>
    <source>
        <strain evidence="3">cv. BTx623</strain>
    </source>
</reference>
<feature type="region of interest" description="Disordered" evidence="1">
    <location>
        <begin position="102"/>
        <end position="126"/>
    </location>
</feature>
<dbReference type="Gramene" id="KXG27870">
    <property type="protein sequence ID" value="KXG27870"/>
    <property type="gene ID" value="SORBI_3005G056100"/>
</dbReference>
<sequence>MSTCILLLPSSSSCSGAAASLARVSRDLLSCGHLRRPFLFSGRPPLASTLVWGRGRLRRKRKSCVGAQPCSSTGRTALARATSTTLSSLMFLDVLLLPPPRRPSSPTAAAPLPPHRHPSPHGEPSISTDLTAMALSVLGSLSSPHPMLQLYVSIVLEDSEVCCN</sequence>
<dbReference type="AlphaFoldDB" id="A0A1B6PQC3"/>
<proteinExistence type="predicted"/>
<evidence type="ECO:0000313" key="3">
    <source>
        <dbReference type="Proteomes" id="UP000000768"/>
    </source>
</evidence>
<name>A0A1B6PQC3_SORBI</name>
<dbReference type="Proteomes" id="UP000000768">
    <property type="component" value="Chromosome 5"/>
</dbReference>
<evidence type="ECO:0000313" key="2">
    <source>
        <dbReference type="EMBL" id="KXG27870.1"/>
    </source>
</evidence>